<evidence type="ECO:0000313" key="4">
    <source>
        <dbReference type="EMBL" id="ESQ41934.1"/>
    </source>
</evidence>
<organism evidence="4 5">
    <name type="scientific">Eutrema salsugineum</name>
    <name type="common">Saltwater cress</name>
    <name type="synonym">Sisymbrium salsugineum</name>
    <dbReference type="NCBI Taxonomy" id="72664"/>
    <lineage>
        <taxon>Eukaryota</taxon>
        <taxon>Viridiplantae</taxon>
        <taxon>Streptophyta</taxon>
        <taxon>Embryophyta</taxon>
        <taxon>Tracheophyta</taxon>
        <taxon>Spermatophyta</taxon>
        <taxon>Magnoliopsida</taxon>
        <taxon>eudicotyledons</taxon>
        <taxon>Gunneridae</taxon>
        <taxon>Pentapetalae</taxon>
        <taxon>rosids</taxon>
        <taxon>malvids</taxon>
        <taxon>Brassicales</taxon>
        <taxon>Brassicaceae</taxon>
        <taxon>Eutremeae</taxon>
        <taxon>Eutrema</taxon>
    </lineage>
</organism>
<feature type="domain" description="Uncharacterized GPI-anchored protein At5g19230-like" evidence="3">
    <location>
        <begin position="27"/>
        <end position="149"/>
    </location>
</feature>
<evidence type="ECO:0000259" key="3">
    <source>
        <dbReference type="Pfam" id="PF25884"/>
    </source>
</evidence>
<evidence type="ECO:0000256" key="2">
    <source>
        <dbReference type="SAM" id="SignalP"/>
    </source>
</evidence>
<dbReference type="Proteomes" id="UP000030689">
    <property type="component" value="Unassembled WGS sequence"/>
</dbReference>
<keyword evidence="5" id="KW-1185">Reference proteome</keyword>
<reference evidence="4 5" key="1">
    <citation type="journal article" date="2013" name="Front. Plant Sci.">
        <title>The Reference Genome of the Halophytic Plant Eutrema salsugineum.</title>
        <authorList>
            <person name="Yang R."/>
            <person name="Jarvis D.E."/>
            <person name="Chen H."/>
            <person name="Beilstein M.A."/>
            <person name="Grimwood J."/>
            <person name="Jenkins J."/>
            <person name="Shu S."/>
            <person name="Prochnik S."/>
            <person name="Xin M."/>
            <person name="Ma C."/>
            <person name="Schmutz J."/>
            <person name="Wing R.A."/>
            <person name="Mitchell-Olds T."/>
            <person name="Schumaker K.S."/>
            <person name="Wang X."/>
        </authorList>
    </citation>
    <scope>NUCLEOTIDE SEQUENCE [LARGE SCALE GENOMIC DNA]</scope>
</reference>
<dbReference type="OMA" id="MPACAHN"/>
<dbReference type="InterPro" id="IPR059083">
    <property type="entry name" value="At5g19230_dom"/>
</dbReference>
<evidence type="ECO:0000313" key="5">
    <source>
        <dbReference type="Proteomes" id="UP000030689"/>
    </source>
</evidence>
<feature type="chain" id="PRO_5004721258" description="Uncharacterized GPI-anchored protein At5g19230-like domain-containing protein" evidence="2">
    <location>
        <begin position="23"/>
        <end position="187"/>
    </location>
</feature>
<gene>
    <name evidence="4" type="ORF">EUTSA_v10014774mg</name>
</gene>
<dbReference type="PANTHER" id="PTHR33976">
    <property type="entry name" value="OS07G0645000 PROTEIN"/>
    <property type="match status" value="1"/>
</dbReference>
<keyword evidence="1" id="KW-1133">Transmembrane helix</keyword>
<dbReference type="Pfam" id="PF25884">
    <property type="entry name" value="At5g19230"/>
    <property type="match status" value="1"/>
</dbReference>
<dbReference type="InterPro" id="IPR045285">
    <property type="entry name" value="At5g19230-like"/>
</dbReference>
<accession>V4LDZ5</accession>
<keyword evidence="1" id="KW-0472">Membrane</keyword>
<evidence type="ECO:0000256" key="1">
    <source>
        <dbReference type="SAM" id="Phobius"/>
    </source>
</evidence>
<dbReference type="STRING" id="72664.V4LDZ5"/>
<keyword evidence="2" id="KW-0732">Signal</keyword>
<protein>
    <recommendedName>
        <fullName evidence="3">Uncharacterized GPI-anchored protein At5g19230-like domain-containing protein</fullName>
    </recommendedName>
</protein>
<name>V4LDZ5_EUTSA</name>
<keyword evidence="1" id="KW-0812">Transmembrane</keyword>
<sequence length="187" mass="20340">MAISKLFLLSVVILSLHRPVLSDNEEEEFLLKTINIYRTSINLTTLTQNDNAECLADEIADEFKNRPCTSNTGSALDPGSEPGFPKLLTKCRLNINATRDGVIMPACAHNHDASHVLTNYTNSLIKNLNDSKFTGIGIGSDVNWVVIILTTNTTEGGYSKSGGFTFGVNGVVSSSSLLVLLFSFFMF</sequence>
<dbReference type="OrthoDB" id="753138at2759"/>
<proteinExistence type="predicted"/>
<dbReference type="Gramene" id="ESQ41934">
    <property type="protein sequence ID" value="ESQ41934"/>
    <property type="gene ID" value="EUTSA_v10014774mg"/>
</dbReference>
<dbReference type="PANTHER" id="PTHR33976:SF13">
    <property type="entry name" value="GPI-ANCHORED PROTEIN"/>
    <property type="match status" value="1"/>
</dbReference>
<dbReference type="EMBL" id="KI517464">
    <property type="protein sequence ID" value="ESQ41934.1"/>
    <property type="molecule type" value="Genomic_DNA"/>
</dbReference>
<dbReference type="eggNOG" id="ENOG502RYCU">
    <property type="taxonomic scope" value="Eukaryota"/>
</dbReference>
<feature type="transmembrane region" description="Helical" evidence="1">
    <location>
        <begin position="164"/>
        <end position="185"/>
    </location>
</feature>
<feature type="signal peptide" evidence="2">
    <location>
        <begin position="1"/>
        <end position="22"/>
    </location>
</feature>
<dbReference type="AlphaFoldDB" id="V4LDZ5"/>
<dbReference type="KEGG" id="eus:EUTSA_v10014774mg"/>